<name>A0ABQ2R2D4_9ACTN</name>
<evidence type="ECO:0000313" key="2">
    <source>
        <dbReference type="EMBL" id="GGQ06652.1"/>
    </source>
</evidence>
<reference evidence="3" key="1">
    <citation type="journal article" date="2019" name="Int. J. Syst. Evol. Microbiol.">
        <title>The Global Catalogue of Microorganisms (GCM) 10K type strain sequencing project: providing services to taxonomists for standard genome sequencing and annotation.</title>
        <authorList>
            <consortium name="The Broad Institute Genomics Platform"/>
            <consortium name="The Broad Institute Genome Sequencing Center for Infectious Disease"/>
            <person name="Wu L."/>
            <person name="Ma J."/>
        </authorList>
    </citation>
    <scope>NUCLEOTIDE SEQUENCE [LARGE SCALE GENOMIC DNA]</scope>
    <source>
        <strain evidence="3">JCM 3115</strain>
    </source>
</reference>
<accession>A0ABQ2R2D4</accession>
<sequence length="71" mass="7932">MTSDERSAGRFQRLPERPDPATWVPGRDEEPLPQAIAEPGNPGDAPLQWVAPELYAAQQISDAIIRRRSHD</sequence>
<proteinExistence type="predicted"/>
<evidence type="ECO:0000313" key="3">
    <source>
        <dbReference type="Proteomes" id="UP000611554"/>
    </source>
</evidence>
<protein>
    <submittedName>
        <fullName evidence="2">Uncharacterized protein</fullName>
    </submittedName>
</protein>
<keyword evidence="3" id="KW-1185">Reference proteome</keyword>
<evidence type="ECO:0000256" key="1">
    <source>
        <dbReference type="SAM" id="MobiDB-lite"/>
    </source>
</evidence>
<dbReference type="EMBL" id="BMQJ01000010">
    <property type="protein sequence ID" value="GGQ06652.1"/>
    <property type="molecule type" value="Genomic_DNA"/>
</dbReference>
<organism evidence="2 3">
    <name type="scientific">Streptosporangium pseudovulgare</name>
    <dbReference type="NCBI Taxonomy" id="35765"/>
    <lineage>
        <taxon>Bacteria</taxon>
        <taxon>Bacillati</taxon>
        <taxon>Actinomycetota</taxon>
        <taxon>Actinomycetes</taxon>
        <taxon>Streptosporangiales</taxon>
        <taxon>Streptosporangiaceae</taxon>
        <taxon>Streptosporangium</taxon>
    </lineage>
</organism>
<feature type="region of interest" description="Disordered" evidence="1">
    <location>
        <begin position="1"/>
        <end position="45"/>
    </location>
</feature>
<dbReference type="RefSeq" id="WP_189248080.1">
    <property type="nucleotide sequence ID" value="NZ_BMQJ01000010.1"/>
</dbReference>
<feature type="compositionally biased region" description="Basic and acidic residues" evidence="1">
    <location>
        <begin position="1"/>
        <end position="19"/>
    </location>
</feature>
<comment type="caution">
    <text evidence="2">The sequence shown here is derived from an EMBL/GenBank/DDBJ whole genome shotgun (WGS) entry which is preliminary data.</text>
</comment>
<dbReference type="Proteomes" id="UP000611554">
    <property type="component" value="Unassembled WGS sequence"/>
</dbReference>
<gene>
    <name evidence="2" type="ORF">GCM10010140_41040</name>
</gene>